<accession>A0A8H4VA92</accession>
<keyword evidence="4" id="KW-1133">Transmembrane helix</keyword>
<dbReference type="Proteomes" id="UP000557566">
    <property type="component" value="Unassembled WGS sequence"/>
</dbReference>
<evidence type="ECO:0000256" key="2">
    <source>
        <dbReference type="ARBA" id="ARBA00022827"/>
    </source>
</evidence>
<dbReference type="SUPFAM" id="SSF51905">
    <property type="entry name" value="FAD/NAD(P)-binding domain"/>
    <property type="match status" value="2"/>
</dbReference>
<dbReference type="Gene3D" id="3.50.50.60">
    <property type="entry name" value="FAD/NAD(P)-binding domain"/>
    <property type="match status" value="3"/>
</dbReference>
<feature type="transmembrane region" description="Helical" evidence="4">
    <location>
        <begin position="588"/>
        <end position="608"/>
    </location>
</feature>
<evidence type="ECO:0000256" key="4">
    <source>
        <dbReference type="SAM" id="Phobius"/>
    </source>
</evidence>
<reference evidence="6 7" key="1">
    <citation type="journal article" date="2020" name="Genome Biol. Evol.">
        <title>A new high-quality draft genome assembly of the Chinese cordyceps Ophiocordyceps sinensis.</title>
        <authorList>
            <person name="Shu R."/>
            <person name="Zhang J."/>
            <person name="Meng Q."/>
            <person name="Zhang H."/>
            <person name="Zhou G."/>
            <person name="Li M."/>
            <person name="Wu P."/>
            <person name="Zhao Y."/>
            <person name="Chen C."/>
            <person name="Qin Q."/>
        </authorList>
    </citation>
    <scope>NUCLEOTIDE SEQUENCE [LARGE SCALE GENOMIC DNA]</scope>
    <source>
        <strain evidence="6 7">IOZ07</strain>
    </source>
</reference>
<organism evidence="6 7">
    <name type="scientific">Ophiocordyceps sinensis</name>
    <dbReference type="NCBI Taxonomy" id="72228"/>
    <lineage>
        <taxon>Eukaryota</taxon>
        <taxon>Fungi</taxon>
        <taxon>Dikarya</taxon>
        <taxon>Ascomycota</taxon>
        <taxon>Pezizomycotina</taxon>
        <taxon>Sordariomycetes</taxon>
        <taxon>Hypocreomycetidae</taxon>
        <taxon>Hypocreales</taxon>
        <taxon>Ophiocordycipitaceae</taxon>
        <taxon>Ophiocordyceps</taxon>
    </lineage>
</organism>
<dbReference type="GO" id="GO:0016491">
    <property type="term" value="F:oxidoreductase activity"/>
    <property type="evidence" value="ECO:0007669"/>
    <property type="project" value="UniProtKB-KW"/>
</dbReference>
<keyword evidence="7" id="KW-1185">Reference proteome</keyword>
<dbReference type="InterPro" id="IPR036188">
    <property type="entry name" value="FAD/NAD-bd_sf"/>
</dbReference>
<protein>
    <recommendedName>
        <fullName evidence="5">FAD/NAD(P)-binding domain-containing protein</fullName>
    </recommendedName>
</protein>
<sequence length="609" mass="67345">MEVLEVIVVGAGWCGLVAAKTYLQVKPDASLTIVDGAATLGGTWCKERLYPHLVAEAHYGLFEFSDLEMPNHRHVSESGVSESGVSPGFSPGFSPGVSPGVFTGVSKSGLISGDAVHRYLDSYATEFGLHRHLRLGTRVESVVRVGRHWHLTLAGTHEVLACEKLMVATGLTSEPFVPFVPDHGFGGETMHSKELGTVETARRIADDGVKTVAVYGGSKSAFDAVNMLLRAGKSVQWMPSFRLNNSRFLAVFSPNLFATDGLSRWLHRTGPAWLTRPLVRGFWRLVGFLLMGEAQYGKSSNSRALEPAMGLDSLLWSPATLGVMTHPALWKDIHEGSRVQVRRNAIQTLEADGVGLDDGTHVDADMVVFSTGWKPLAADFLFSDQDRLAAGLPSPASYEPKARQKWQVLRRHGDSQVRQRLPLLAQSPQWESDRPRVEDDFHLYKSVVPASAEDHDRSLAYVGFLRTTGAPIVYEAQALWAVAYLQGKLEVPSREERERETGALNAWVRRRYLCGRKVPFAMFDFLPYVDSLYRDLGVNSRRKGNPVSEMFALYRPRDFRGVVNEWMESRERGLKGAKQGGKQGSRSWSFLVAVFTVVAVGFVVLRAMG</sequence>
<evidence type="ECO:0000313" key="6">
    <source>
        <dbReference type="EMBL" id="KAF4513678.1"/>
    </source>
</evidence>
<dbReference type="Pfam" id="PF07992">
    <property type="entry name" value="Pyr_redox_2"/>
    <property type="match status" value="1"/>
</dbReference>
<dbReference type="AlphaFoldDB" id="A0A8H4VA92"/>
<keyword evidence="1" id="KW-0285">Flavoprotein</keyword>
<feature type="domain" description="FAD/NAD(P)-binding" evidence="5">
    <location>
        <begin position="5"/>
        <end position="236"/>
    </location>
</feature>
<evidence type="ECO:0000256" key="3">
    <source>
        <dbReference type="ARBA" id="ARBA00023002"/>
    </source>
</evidence>
<name>A0A8H4VA92_9HYPO</name>
<keyword evidence="3" id="KW-0560">Oxidoreductase</keyword>
<dbReference type="PANTHER" id="PTHR23023">
    <property type="entry name" value="DIMETHYLANILINE MONOOXYGENASE"/>
    <property type="match status" value="1"/>
</dbReference>
<proteinExistence type="predicted"/>
<keyword evidence="2" id="KW-0274">FAD</keyword>
<gene>
    <name evidence="6" type="ORF">G6O67_000919</name>
</gene>
<dbReference type="OrthoDB" id="2915840at2759"/>
<evidence type="ECO:0000313" key="7">
    <source>
        <dbReference type="Proteomes" id="UP000557566"/>
    </source>
</evidence>
<evidence type="ECO:0000259" key="5">
    <source>
        <dbReference type="Pfam" id="PF07992"/>
    </source>
</evidence>
<dbReference type="InterPro" id="IPR050346">
    <property type="entry name" value="FMO-like"/>
</dbReference>
<keyword evidence="4" id="KW-0812">Transmembrane</keyword>
<keyword evidence="4" id="KW-0472">Membrane</keyword>
<comment type="caution">
    <text evidence="6">The sequence shown here is derived from an EMBL/GenBank/DDBJ whole genome shotgun (WGS) entry which is preliminary data.</text>
</comment>
<dbReference type="EMBL" id="JAAVMX010000001">
    <property type="protein sequence ID" value="KAF4513678.1"/>
    <property type="molecule type" value="Genomic_DNA"/>
</dbReference>
<dbReference type="InterPro" id="IPR023753">
    <property type="entry name" value="FAD/NAD-binding_dom"/>
</dbReference>
<evidence type="ECO:0000256" key="1">
    <source>
        <dbReference type="ARBA" id="ARBA00022630"/>
    </source>
</evidence>